<reference evidence="3" key="3">
    <citation type="journal article" date="2014" name="Nature">
        <title>Elephant shark genome provides unique insights into gnathostome evolution.</title>
        <authorList>
            <consortium name="International Elephant Shark Genome Sequencing Consortium"/>
            <person name="Venkatesh B."/>
            <person name="Lee A.P."/>
            <person name="Ravi V."/>
            <person name="Maurya A.K."/>
            <person name="Lian M.M."/>
            <person name="Swann J.B."/>
            <person name="Ohta Y."/>
            <person name="Flajnik M.F."/>
            <person name="Sutoh Y."/>
            <person name="Kasahara M."/>
            <person name="Hoon S."/>
            <person name="Gangu V."/>
            <person name="Roy S.W."/>
            <person name="Irimia M."/>
            <person name="Korzh V."/>
            <person name="Kondrychyn I."/>
            <person name="Lim Z.W."/>
            <person name="Tay B.H."/>
            <person name="Tohari S."/>
            <person name="Kong K.W."/>
            <person name="Ho S."/>
            <person name="Lorente-Galdos B."/>
            <person name="Quilez J."/>
            <person name="Marques-Bonet T."/>
            <person name="Raney B.J."/>
            <person name="Ingham P.W."/>
            <person name="Tay A."/>
            <person name="Hillier L.W."/>
            <person name="Minx P."/>
            <person name="Boehm T."/>
            <person name="Wilson R.K."/>
            <person name="Brenner S."/>
            <person name="Warren W.C."/>
        </authorList>
    </citation>
    <scope>NUCLEOTIDE SEQUENCE [LARGE SCALE GENOMIC DNA]</scope>
</reference>
<name>A0A4W3HJM1_CALMI</name>
<evidence type="ECO:0000256" key="1">
    <source>
        <dbReference type="SAM" id="MobiDB-lite"/>
    </source>
</evidence>
<protein>
    <recommendedName>
        <fullName evidence="4">Reverse transcriptase domain-containing protein</fullName>
    </recommendedName>
</protein>
<sequence length="390" mass="43507">MVSPLPPPPGHLRGTPGLHPWPPFFRIYMLPLGNVIRRHGVNFHMYSDDTQIYFASCSTNSRSPDVLTACLADIKAWRCVNFLKLNMDKTEAILLGSCQHLHSCGSKVLNLPGLSLRFIEPVRNLGVHFDPQLSFLPHIRSLTRTAFFPLHHIVCLGPYLPQMQQNPSCMRLSPPAWIRRSPRQSPQLHYSKNPVYSELCRPHTDPDQSPYPHLTGSGPGSTGSLSLNRSTSRSSLSCSNPFTPWHLPTSLTSSHPNPPPGASARLALASYLSFAPPLEVLLSATTPRNFVTLSPCLAALPPLSSFSFLFDHAYGHFPPPPPPPARSQAPPLLRFLKCCPAWRALCKCKLSLLTLDQGPFCLFRWMLKILWHYLEKKREFLSPGVLVNNP</sequence>
<feature type="region of interest" description="Disordered" evidence="1">
    <location>
        <begin position="199"/>
        <end position="232"/>
    </location>
</feature>
<dbReference type="InParanoid" id="A0A4W3HJM1"/>
<dbReference type="STRING" id="7868.ENSCMIP00000016231"/>
<reference evidence="3" key="2">
    <citation type="journal article" date="2007" name="PLoS Biol.">
        <title>Survey sequencing and comparative analysis of the elephant shark (Callorhinchus milii) genome.</title>
        <authorList>
            <person name="Venkatesh B."/>
            <person name="Kirkness E.F."/>
            <person name="Loh Y.H."/>
            <person name="Halpern A.L."/>
            <person name="Lee A.P."/>
            <person name="Johnson J."/>
            <person name="Dandona N."/>
            <person name="Viswanathan L.D."/>
            <person name="Tay A."/>
            <person name="Venter J.C."/>
            <person name="Strausberg R.L."/>
            <person name="Brenner S."/>
        </authorList>
    </citation>
    <scope>NUCLEOTIDE SEQUENCE [LARGE SCALE GENOMIC DNA]</scope>
</reference>
<evidence type="ECO:0000313" key="2">
    <source>
        <dbReference type="Ensembl" id="ENSCMIP00000016231.1"/>
    </source>
</evidence>
<reference evidence="2" key="5">
    <citation type="submission" date="2025-09" db="UniProtKB">
        <authorList>
            <consortium name="Ensembl"/>
        </authorList>
    </citation>
    <scope>IDENTIFICATION</scope>
</reference>
<evidence type="ECO:0008006" key="4">
    <source>
        <dbReference type="Google" id="ProtNLM"/>
    </source>
</evidence>
<proteinExistence type="predicted"/>
<dbReference type="Ensembl" id="ENSCMIT00000016560.1">
    <property type="protein sequence ID" value="ENSCMIP00000016231.1"/>
    <property type="gene ID" value="ENSCMIG00000007852.1"/>
</dbReference>
<dbReference type="AlphaFoldDB" id="A0A4W3HJM1"/>
<dbReference type="Proteomes" id="UP000314986">
    <property type="component" value="Unassembled WGS sequence"/>
</dbReference>
<reference evidence="3" key="1">
    <citation type="journal article" date="2006" name="Science">
        <title>Ancient noncoding elements conserved in the human genome.</title>
        <authorList>
            <person name="Venkatesh B."/>
            <person name="Kirkness E.F."/>
            <person name="Loh Y.H."/>
            <person name="Halpern A.L."/>
            <person name="Lee A.P."/>
            <person name="Johnson J."/>
            <person name="Dandona N."/>
            <person name="Viswanathan L.D."/>
            <person name="Tay A."/>
            <person name="Venter J.C."/>
            <person name="Strausberg R.L."/>
            <person name="Brenner S."/>
        </authorList>
    </citation>
    <scope>NUCLEOTIDE SEQUENCE [LARGE SCALE GENOMIC DNA]</scope>
</reference>
<dbReference type="GeneTree" id="ENSGT00970000196920"/>
<reference evidence="2" key="4">
    <citation type="submission" date="2025-08" db="UniProtKB">
        <authorList>
            <consortium name="Ensembl"/>
        </authorList>
    </citation>
    <scope>IDENTIFICATION</scope>
</reference>
<feature type="compositionally biased region" description="Low complexity" evidence="1">
    <location>
        <begin position="222"/>
        <end position="232"/>
    </location>
</feature>
<keyword evidence="3" id="KW-1185">Reference proteome</keyword>
<evidence type="ECO:0000313" key="3">
    <source>
        <dbReference type="Proteomes" id="UP000314986"/>
    </source>
</evidence>
<dbReference type="PANTHER" id="PTHR33332">
    <property type="entry name" value="REVERSE TRANSCRIPTASE DOMAIN-CONTAINING PROTEIN"/>
    <property type="match status" value="1"/>
</dbReference>
<organism evidence="2 3">
    <name type="scientific">Callorhinchus milii</name>
    <name type="common">Ghost shark</name>
    <dbReference type="NCBI Taxonomy" id="7868"/>
    <lineage>
        <taxon>Eukaryota</taxon>
        <taxon>Metazoa</taxon>
        <taxon>Chordata</taxon>
        <taxon>Craniata</taxon>
        <taxon>Vertebrata</taxon>
        <taxon>Chondrichthyes</taxon>
        <taxon>Holocephali</taxon>
        <taxon>Chimaeriformes</taxon>
        <taxon>Callorhinchidae</taxon>
        <taxon>Callorhinchus</taxon>
    </lineage>
</organism>
<accession>A0A4W3HJM1</accession>